<reference evidence="2" key="1">
    <citation type="journal article" date="2019" name="Int. J. Syst. Evol. Microbiol.">
        <title>The Global Catalogue of Microorganisms (GCM) 10K type strain sequencing project: providing services to taxonomists for standard genome sequencing and annotation.</title>
        <authorList>
            <consortium name="The Broad Institute Genomics Platform"/>
            <consortium name="The Broad Institute Genome Sequencing Center for Infectious Disease"/>
            <person name="Wu L."/>
            <person name="Ma J."/>
        </authorList>
    </citation>
    <scope>NUCLEOTIDE SEQUENCE [LARGE SCALE GENOMIC DNA]</scope>
    <source>
        <strain evidence="2">CGMCC 1.12286</strain>
    </source>
</reference>
<proteinExistence type="predicted"/>
<dbReference type="Pfam" id="PF10706">
    <property type="entry name" value="Aminoglyc_resit"/>
    <property type="match status" value="1"/>
</dbReference>
<evidence type="ECO:0000313" key="2">
    <source>
        <dbReference type="Proteomes" id="UP001597079"/>
    </source>
</evidence>
<sequence>MKDLIEIEKFFRQAPFDWAIGGGEAIDLFLGKTTREHKDVDLVVFWRDRNQIIDFMLNLGWRVFEFCGNGLVHELFNSDQPLIQRNLFCFSAANTNCQLASTADEDTYRFTFVPTEQDHFNYVEFLFNQRDEDNFLYHWNHAIKRSLNQALLQVNRVPILCPEIVLLYKSTYAESTDVASDHSRDFHVSLPCLSQEQKAWLKAALEIEHSERHQWVDQLSESPT</sequence>
<keyword evidence="2" id="KW-1185">Reference proteome</keyword>
<comment type="caution">
    <text evidence="1">The sequence shown here is derived from an EMBL/GenBank/DDBJ whole genome shotgun (WGS) entry which is preliminary data.</text>
</comment>
<dbReference type="SUPFAM" id="SSF81301">
    <property type="entry name" value="Nucleotidyltransferase"/>
    <property type="match status" value="1"/>
</dbReference>
<dbReference type="InterPro" id="IPR043519">
    <property type="entry name" value="NT_sf"/>
</dbReference>
<name>A0ABW4JAI9_9BACL</name>
<protein>
    <submittedName>
        <fullName evidence="1">Nucleotidyltransferase domain-containing protein</fullName>
    </submittedName>
</protein>
<gene>
    <name evidence="1" type="ORF">ACFSB2_01310</name>
</gene>
<accession>A0ABW4JAI9</accession>
<dbReference type="EMBL" id="JBHUCX010000004">
    <property type="protein sequence ID" value="MFD1673361.1"/>
    <property type="molecule type" value="Genomic_DNA"/>
</dbReference>
<evidence type="ECO:0000313" key="1">
    <source>
        <dbReference type="EMBL" id="MFD1673361.1"/>
    </source>
</evidence>
<dbReference type="InterPro" id="IPR019646">
    <property type="entry name" value="Aminoglyc_AdlTrfase"/>
</dbReference>
<dbReference type="Gene3D" id="3.30.460.40">
    <property type="match status" value="1"/>
</dbReference>
<dbReference type="RefSeq" id="WP_377940736.1">
    <property type="nucleotide sequence ID" value="NZ_JBHUCX010000004.1"/>
</dbReference>
<dbReference type="Proteomes" id="UP001597079">
    <property type="component" value="Unassembled WGS sequence"/>
</dbReference>
<organism evidence="1 2">
    <name type="scientific">Alicyclobacillus fodiniaquatilis</name>
    <dbReference type="NCBI Taxonomy" id="1661150"/>
    <lineage>
        <taxon>Bacteria</taxon>
        <taxon>Bacillati</taxon>
        <taxon>Bacillota</taxon>
        <taxon>Bacilli</taxon>
        <taxon>Bacillales</taxon>
        <taxon>Alicyclobacillaceae</taxon>
        <taxon>Alicyclobacillus</taxon>
    </lineage>
</organism>